<evidence type="ECO:0000256" key="7">
    <source>
        <dbReference type="ARBA" id="ARBA00023136"/>
    </source>
</evidence>
<dbReference type="GO" id="GO:0050897">
    <property type="term" value="F:cobalt ion binding"/>
    <property type="evidence" value="ECO:0007669"/>
    <property type="project" value="TreeGrafter"/>
</dbReference>
<dbReference type="GO" id="GO:0015095">
    <property type="term" value="F:magnesium ion transmembrane transporter activity"/>
    <property type="evidence" value="ECO:0007669"/>
    <property type="project" value="UniProtKB-UniRule"/>
</dbReference>
<comment type="subcellular location">
    <subcellularLocation>
        <location evidence="1">Cell membrane</location>
        <topology evidence="1">Multi-pass membrane protein</topology>
    </subcellularLocation>
    <subcellularLocation>
        <location evidence="8">Membrane</location>
        <topology evidence="8">Multi-pass membrane protein</topology>
    </subcellularLocation>
</comment>
<dbReference type="InterPro" id="IPR004488">
    <property type="entry name" value="Mg/Co-transport_prot_CorA"/>
</dbReference>
<reference key="1">
    <citation type="submission" date="2009-08" db="EMBL/GenBank/DDBJ databases">
        <title>The genome sequence of Spirochaeta thermophila DSM6192.</title>
        <authorList>
            <person name="Angelov A."/>
            <person name="Mientus M."/>
            <person name="Wittenberg S."/>
            <person name="Lehmann R."/>
            <person name="Liesegang H."/>
            <person name="Daniel R."/>
            <person name="Liebl W."/>
        </authorList>
    </citation>
    <scope>NUCLEOTIDE SEQUENCE</scope>
    <source>
        <strain>DSM 6192</strain>
    </source>
</reference>
<feature type="transmembrane region" description="Helical" evidence="8">
    <location>
        <begin position="292"/>
        <end position="312"/>
    </location>
</feature>
<reference evidence="9 10" key="2">
    <citation type="journal article" date="2010" name="J. Bacteriol.">
        <title>Genome sequence of the polysaccharide-degrading, thermophilic anaerobe Spirochaeta thermophila DSM 6192.</title>
        <authorList>
            <person name="Angelov A."/>
            <person name="Liebl S."/>
            <person name="Ballschmiter M."/>
            <person name="Bomeke M."/>
            <person name="Lehmann R."/>
            <person name="Liesegang H."/>
            <person name="Daniel R."/>
            <person name="Liebl W."/>
        </authorList>
    </citation>
    <scope>NUCLEOTIDE SEQUENCE [LARGE SCALE GENOMIC DNA]</scope>
    <source>
        <strain evidence="10">ATCC 49972 / DSM 6192 / RI 19.B1</strain>
    </source>
</reference>
<dbReference type="SUPFAM" id="SSF143865">
    <property type="entry name" value="CorA soluble domain-like"/>
    <property type="match status" value="1"/>
</dbReference>
<keyword evidence="4 8" id="KW-1003">Cell membrane</keyword>
<keyword evidence="5 8" id="KW-0812">Transmembrane</keyword>
<comment type="function">
    <text evidence="8">Mediates influx of magnesium ions.</text>
</comment>
<proteinExistence type="inferred from homology"/>
<feature type="transmembrane region" description="Helical" evidence="8">
    <location>
        <begin position="324"/>
        <end position="344"/>
    </location>
</feature>
<accession>E0RU56</accession>
<dbReference type="InterPro" id="IPR045863">
    <property type="entry name" value="CorA_TM1_TM2"/>
</dbReference>
<evidence type="ECO:0000256" key="5">
    <source>
        <dbReference type="ARBA" id="ARBA00022692"/>
    </source>
</evidence>
<dbReference type="RefSeq" id="WP_013314117.1">
    <property type="nucleotide sequence ID" value="NC_014484.1"/>
</dbReference>
<dbReference type="GO" id="GO:0005886">
    <property type="term" value="C:plasma membrane"/>
    <property type="evidence" value="ECO:0007669"/>
    <property type="project" value="UniProtKB-SubCell"/>
</dbReference>
<dbReference type="PaxDb" id="665571-STHERM_c13360"/>
<evidence type="ECO:0000256" key="4">
    <source>
        <dbReference type="ARBA" id="ARBA00022475"/>
    </source>
</evidence>
<dbReference type="GO" id="GO:0000287">
    <property type="term" value="F:magnesium ion binding"/>
    <property type="evidence" value="ECO:0007669"/>
    <property type="project" value="TreeGrafter"/>
</dbReference>
<dbReference type="eggNOG" id="COG0598">
    <property type="taxonomic scope" value="Bacteria"/>
</dbReference>
<protein>
    <recommendedName>
        <fullName evidence="8">Magnesium transport protein CorA</fullName>
    </recommendedName>
</protein>
<dbReference type="PANTHER" id="PTHR46494:SF1">
    <property type="entry name" value="CORA FAMILY METAL ION TRANSPORTER (EUROFUNG)"/>
    <property type="match status" value="1"/>
</dbReference>
<dbReference type="NCBIfam" id="TIGR00383">
    <property type="entry name" value="corA"/>
    <property type="match status" value="1"/>
</dbReference>
<evidence type="ECO:0000313" key="10">
    <source>
        <dbReference type="Proteomes" id="UP000001296"/>
    </source>
</evidence>
<dbReference type="InterPro" id="IPR002523">
    <property type="entry name" value="MgTranspt_CorA/ZnTranspt_ZntB"/>
</dbReference>
<dbReference type="FunFam" id="1.20.58.340:FF:000012">
    <property type="entry name" value="Magnesium transport protein CorA"/>
    <property type="match status" value="1"/>
</dbReference>
<dbReference type="Pfam" id="PF01544">
    <property type="entry name" value="CorA"/>
    <property type="match status" value="1"/>
</dbReference>
<keyword evidence="3 8" id="KW-0813">Transport</keyword>
<dbReference type="EMBL" id="CP001698">
    <property type="protein sequence ID" value="ADN02277.1"/>
    <property type="molecule type" value="Genomic_DNA"/>
</dbReference>
<organism evidence="9 10">
    <name type="scientific">Winmispira thermophila (strain ATCC 49972 / DSM 6192 / RI 19.B1)</name>
    <name type="common">Spirochaeta thermophila</name>
    <dbReference type="NCBI Taxonomy" id="665571"/>
    <lineage>
        <taxon>Bacteria</taxon>
        <taxon>Pseudomonadati</taxon>
        <taxon>Spirochaetota</taxon>
        <taxon>Spirochaetia</taxon>
        <taxon>Winmispirales</taxon>
        <taxon>Winmispiraceae</taxon>
        <taxon>Winmispira</taxon>
    </lineage>
</organism>
<name>E0RU56_WINT6</name>
<evidence type="ECO:0000256" key="2">
    <source>
        <dbReference type="ARBA" id="ARBA00009765"/>
    </source>
</evidence>
<dbReference type="PANTHER" id="PTHR46494">
    <property type="entry name" value="CORA FAMILY METAL ION TRANSPORTER (EUROFUNG)"/>
    <property type="match status" value="1"/>
</dbReference>
<sequence>MRRKTTRKQPGSPPGTLVYTGPPVEEFELTVIQYDAHTYREFSLERVEDLSSRLDPSLTTWINLVGLHHVGAIEALGSMLHLHPLTLEDILNVIQRPKLEDYEDYLFLVFHMLTYDHAARTVESEQVSMVLKDHILVTFQERKGDVFEPVRDRLRRNRGIIRTHGTDYLLYALADVIVDHYFLILEHLEEETERLETQVVEDPSPQVVSPLHTVKRNLLTLRKSVWPLREVLAALTREQSSLVSRVGLYMRDVYDHTIQVIDMVETLRDMASGLLDLYLSSVSNRMNEVMKVLTIIATLFMPLTFIAGIYGMNFRYMPELEWRWGYPAVLALMLALGIGMLFYFKRKKWL</sequence>
<evidence type="ECO:0000256" key="6">
    <source>
        <dbReference type="ARBA" id="ARBA00022989"/>
    </source>
</evidence>
<dbReference type="GO" id="GO:0015087">
    <property type="term" value="F:cobalt ion transmembrane transporter activity"/>
    <property type="evidence" value="ECO:0007669"/>
    <property type="project" value="UniProtKB-UniRule"/>
</dbReference>
<dbReference type="HOGENOM" id="CLU_007127_0_0_12"/>
<dbReference type="CDD" id="cd12828">
    <property type="entry name" value="TmCorA-like_1"/>
    <property type="match status" value="1"/>
</dbReference>
<dbReference type="InterPro" id="IPR045861">
    <property type="entry name" value="CorA_cytoplasmic_dom"/>
</dbReference>
<dbReference type="KEGG" id="sta:STHERM_c13360"/>
<dbReference type="Proteomes" id="UP000001296">
    <property type="component" value="Chromosome"/>
</dbReference>
<evidence type="ECO:0000256" key="8">
    <source>
        <dbReference type="RuleBase" id="RU362010"/>
    </source>
</evidence>
<comment type="similarity">
    <text evidence="2 8">Belongs to the CorA metal ion transporter (MIT) (TC 1.A.35) family.</text>
</comment>
<dbReference type="SUPFAM" id="SSF144083">
    <property type="entry name" value="Magnesium transport protein CorA, transmembrane region"/>
    <property type="match status" value="1"/>
</dbReference>
<keyword evidence="8" id="KW-0406">Ion transport</keyword>
<dbReference type="Gene3D" id="3.30.460.20">
    <property type="entry name" value="CorA soluble domain-like"/>
    <property type="match status" value="1"/>
</dbReference>
<evidence type="ECO:0000256" key="1">
    <source>
        <dbReference type="ARBA" id="ARBA00004651"/>
    </source>
</evidence>
<gene>
    <name evidence="8" type="primary">corA</name>
    <name evidence="9" type="ordered locus">STHERM_c13360</name>
</gene>
<dbReference type="AlphaFoldDB" id="E0RU56"/>
<keyword evidence="6 8" id="KW-1133">Transmembrane helix</keyword>
<dbReference type="Gene3D" id="1.20.58.340">
    <property type="entry name" value="Magnesium transport protein CorA, transmembrane region"/>
    <property type="match status" value="2"/>
</dbReference>
<evidence type="ECO:0000313" key="9">
    <source>
        <dbReference type="EMBL" id="ADN02277.1"/>
    </source>
</evidence>
<keyword evidence="8" id="KW-0460">Magnesium</keyword>
<evidence type="ECO:0000256" key="3">
    <source>
        <dbReference type="ARBA" id="ARBA00022448"/>
    </source>
</evidence>
<keyword evidence="7 8" id="KW-0472">Membrane</keyword>